<gene>
    <name evidence="5" type="ORF">B7P43_G02377</name>
</gene>
<dbReference type="InterPro" id="IPR000408">
    <property type="entry name" value="Reg_chr_condens"/>
</dbReference>
<dbReference type="InterPro" id="IPR003409">
    <property type="entry name" value="MORN"/>
</dbReference>
<dbReference type="OrthoDB" id="48314at2759"/>
<evidence type="ECO:0000256" key="1">
    <source>
        <dbReference type="ARBA" id="ARBA00022737"/>
    </source>
</evidence>
<reference evidence="5 6" key="1">
    <citation type="submission" date="2017-12" db="EMBL/GenBank/DDBJ databases">
        <title>Hemimetabolous genomes reveal molecular basis of termite eusociality.</title>
        <authorList>
            <person name="Harrison M.C."/>
            <person name="Jongepier E."/>
            <person name="Robertson H.M."/>
            <person name="Arning N."/>
            <person name="Bitard-Feildel T."/>
            <person name="Chao H."/>
            <person name="Childers C.P."/>
            <person name="Dinh H."/>
            <person name="Doddapaneni H."/>
            <person name="Dugan S."/>
            <person name="Gowin J."/>
            <person name="Greiner C."/>
            <person name="Han Y."/>
            <person name="Hu H."/>
            <person name="Hughes D.S.T."/>
            <person name="Huylmans A.-K."/>
            <person name="Kemena C."/>
            <person name="Kremer L.P.M."/>
            <person name="Lee S.L."/>
            <person name="Lopez-Ezquerra A."/>
            <person name="Mallet L."/>
            <person name="Monroy-Kuhn J.M."/>
            <person name="Moser A."/>
            <person name="Murali S.C."/>
            <person name="Muzny D.M."/>
            <person name="Otani S."/>
            <person name="Piulachs M.-D."/>
            <person name="Poelchau M."/>
            <person name="Qu J."/>
            <person name="Schaub F."/>
            <person name="Wada-Katsumata A."/>
            <person name="Worley K.C."/>
            <person name="Xie Q."/>
            <person name="Ylla G."/>
            <person name="Poulsen M."/>
            <person name="Gibbs R.A."/>
            <person name="Schal C."/>
            <person name="Richards S."/>
            <person name="Belles X."/>
            <person name="Korb J."/>
            <person name="Bornberg-Bauer E."/>
        </authorList>
    </citation>
    <scope>NUCLEOTIDE SEQUENCE [LARGE SCALE GENOMIC DNA]</scope>
    <source>
        <tissue evidence="5">Whole body</tissue>
    </source>
</reference>
<dbReference type="InterPro" id="IPR059093">
    <property type="entry name" value="HA_Alsin"/>
</dbReference>
<evidence type="ECO:0000259" key="3">
    <source>
        <dbReference type="Pfam" id="PF25383"/>
    </source>
</evidence>
<protein>
    <recommendedName>
        <fullName evidence="7">Alsin</fullName>
    </recommendedName>
</protein>
<dbReference type="AlphaFoldDB" id="A0A2J7RB16"/>
<feature type="domain" description="Alsin-like PH-like" evidence="3">
    <location>
        <begin position="500"/>
        <end position="571"/>
    </location>
</feature>
<keyword evidence="6" id="KW-1185">Reference proteome</keyword>
<evidence type="ECO:0000259" key="4">
    <source>
        <dbReference type="Pfam" id="PF26202"/>
    </source>
</evidence>
<dbReference type="PANTHER" id="PTHR46089:SF2">
    <property type="entry name" value="ALSIN HOMOLOG"/>
    <property type="match status" value="1"/>
</dbReference>
<dbReference type="GO" id="GO:0016197">
    <property type="term" value="P:endosomal transport"/>
    <property type="evidence" value="ECO:0007669"/>
    <property type="project" value="TreeGrafter"/>
</dbReference>
<feature type="domain" description="Alsin helical array" evidence="4">
    <location>
        <begin position="882"/>
        <end position="1015"/>
    </location>
</feature>
<sequence>MTEIHLWYGLDKLAINFEPSDLPKDIIKVCKINRHIFALTNSKSIYHSEMEPNGENKVIFTNTNISAIDIACNNKILYFVSDSGQVFKTDPEDLAIKEEIILKEDAKCCSHGYKTSGHRVKVKTVVAEECSCLYVTESGQLWMSGNQPKLGKHDEVPQRVTFFEKRYVISVACGANFSIALVYKPGHSVPDKGNSDTDDDNEDVFVSDCPICISSPTSQQSASDTCPLGLHVQQTSDEHCSTSSTSKGYTAEDKRSTDDSTSASTDEKTDGKDECSVAEKKLHLHSDGDDLPADESSQSIVEGSQNISRTVKTVQSDANEGNSECMKEEKKNEFFISTEAARQFLTRQLSWVSGYGSAGEDLVECAEASLALPSRIIKQNMSSVASLVYEGVKTVGDRGAILFRHMSGGSETSGSVPGGLAGCGSFEDLSAEDFIVAAPSITSSLRCEESFWSSSCGTSDRGEESEIGIAERVAAMAREGSRLLSTELWSWGDITHGQLGTDVFVHVSGGNQNVHPLTTVWVDAIQDTDTVQNAIQLTMPEETLVVHTPTPHAKMEWFQSLQGAIKKSLQKNHSHVPPAVRTAKYVFTKHHLYKDAKYTGRWYSGKLQGPGKLEWPDGKVYVGQFQNSQMNGIGRMENPGISTYEGQWKDGQQDGYGIMKYTNGDVYEGHFKDGVAHGHGLQKQGHFMASVASVYIGEWVNGVKQGYGVMDDIVTGEKYLGYWSNNMKHGCGLIVTLDGIYYEGVFTQDVLTGHGIMVFEDGTHYEGEFRAAGVFSGKGTLIFNSGDRIEGALHGAWNEGVKITGTLHKNTATPPNQLNTKPSSFGKLCVAANQKWMAIFRQCYQQLGMPEPMGTKGAKTNVELQKVWEKVAVVINNSQQERGIPSSDQLDTIPQFGRDRLDKESYQELRLYLTKAFESQHHPLGRLLAEVTAAYTATYGGVRVHPLLLSHAVAELHSITARMYEVVRALFPALPVLGQELRLVESQEAELESEVVSAAALLHPFLLPRVHSALFVLYALHNKEEDDAYWKRLLKWNKQPDITLMAFLGIDQEYYVWNLNDTKAG</sequence>
<organism evidence="5 6">
    <name type="scientific">Cryptotermes secundus</name>
    <dbReference type="NCBI Taxonomy" id="105785"/>
    <lineage>
        <taxon>Eukaryota</taxon>
        <taxon>Metazoa</taxon>
        <taxon>Ecdysozoa</taxon>
        <taxon>Arthropoda</taxon>
        <taxon>Hexapoda</taxon>
        <taxon>Insecta</taxon>
        <taxon>Pterygota</taxon>
        <taxon>Neoptera</taxon>
        <taxon>Polyneoptera</taxon>
        <taxon>Dictyoptera</taxon>
        <taxon>Blattodea</taxon>
        <taxon>Blattoidea</taxon>
        <taxon>Termitoidae</taxon>
        <taxon>Kalotermitidae</taxon>
        <taxon>Cryptotermitinae</taxon>
        <taxon>Cryptotermes</taxon>
    </lineage>
</organism>
<dbReference type="GO" id="GO:0005737">
    <property type="term" value="C:cytoplasm"/>
    <property type="evidence" value="ECO:0007669"/>
    <property type="project" value="TreeGrafter"/>
</dbReference>
<dbReference type="Pfam" id="PF00415">
    <property type="entry name" value="RCC1"/>
    <property type="match status" value="1"/>
</dbReference>
<dbReference type="SUPFAM" id="SSF82185">
    <property type="entry name" value="Histone H3 K4-specific methyltransferase SET7/9 N-terminal domain"/>
    <property type="match status" value="2"/>
</dbReference>
<dbReference type="EMBL" id="NEVH01006564">
    <property type="protein sequence ID" value="PNF38029.1"/>
    <property type="molecule type" value="Genomic_DNA"/>
</dbReference>
<dbReference type="InterPro" id="IPR051984">
    <property type="entry name" value="Alsin"/>
</dbReference>
<evidence type="ECO:0000313" key="5">
    <source>
        <dbReference type="EMBL" id="PNF38029.1"/>
    </source>
</evidence>
<evidence type="ECO:0008006" key="7">
    <source>
        <dbReference type="Google" id="ProtNLM"/>
    </source>
</evidence>
<keyword evidence="1" id="KW-0677">Repeat</keyword>
<dbReference type="Pfam" id="PF02493">
    <property type="entry name" value="MORN"/>
    <property type="match status" value="8"/>
</dbReference>
<comment type="caution">
    <text evidence="5">The sequence shown here is derived from an EMBL/GenBank/DDBJ whole genome shotgun (WGS) entry which is preliminary data.</text>
</comment>
<dbReference type="SUPFAM" id="SSF50985">
    <property type="entry name" value="RCC1/BLIP-II"/>
    <property type="match status" value="1"/>
</dbReference>
<dbReference type="Pfam" id="PF25383">
    <property type="entry name" value="PH_alsin"/>
    <property type="match status" value="1"/>
</dbReference>
<dbReference type="Gene3D" id="2.130.10.30">
    <property type="entry name" value="Regulator of chromosome condensation 1/beta-lactamase-inhibitor protein II"/>
    <property type="match status" value="1"/>
</dbReference>
<dbReference type="GO" id="GO:0005085">
    <property type="term" value="F:guanyl-nucleotide exchange factor activity"/>
    <property type="evidence" value="ECO:0007669"/>
    <property type="project" value="UniProtKB-KW"/>
</dbReference>
<dbReference type="InterPro" id="IPR057248">
    <property type="entry name" value="Alsin-like_PH"/>
</dbReference>
<feature type="compositionally biased region" description="Polar residues" evidence="2">
    <location>
        <begin position="295"/>
        <end position="305"/>
    </location>
</feature>
<feature type="region of interest" description="Disordered" evidence="2">
    <location>
        <begin position="237"/>
        <end position="305"/>
    </location>
</feature>
<dbReference type="SUPFAM" id="SSF50729">
    <property type="entry name" value="PH domain-like"/>
    <property type="match status" value="1"/>
</dbReference>
<dbReference type="Gene3D" id="2.20.110.10">
    <property type="entry name" value="Histone H3 K4-specific methyltransferase SET7/9 N-terminal domain"/>
    <property type="match status" value="3"/>
</dbReference>
<dbReference type="InterPro" id="IPR009091">
    <property type="entry name" value="RCC1/BLIP-II"/>
</dbReference>
<dbReference type="PANTHER" id="PTHR46089">
    <property type="entry name" value="ALSIN HOMOLOG"/>
    <property type="match status" value="1"/>
</dbReference>
<dbReference type="InterPro" id="IPR011993">
    <property type="entry name" value="PH-like_dom_sf"/>
</dbReference>
<dbReference type="SMART" id="SM00698">
    <property type="entry name" value="MORN"/>
    <property type="match status" value="8"/>
</dbReference>
<name>A0A2J7RB16_9NEOP</name>
<dbReference type="Pfam" id="PF26202">
    <property type="entry name" value="HA_Alsin"/>
    <property type="match status" value="1"/>
</dbReference>
<dbReference type="Proteomes" id="UP000235965">
    <property type="component" value="Unassembled WGS sequence"/>
</dbReference>
<dbReference type="Gene3D" id="2.30.29.30">
    <property type="entry name" value="Pleckstrin-homology domain (PH domain)/Phosphotyrosine-binding domain (PTB)"/>
    <property type="match status" value="1"/>
</dbReference>
<evidence type="ECO:0000256" key="2">
    <source>
        <dbReference type="SAM" id="MobiDB-lite"/>
    </source>
</evidence>
<evidence type="ECO:0000313" key="6">
    <source>
        <dbReference type="Proteomes" id="UP000235965"/>
    </source>
</evidence>
<feature type="compositionally biased region" description="Basic and acidic residues" evidence="2">
    <location>
        <begin position="265"/>
        <end position="288"/>
    </location>
</feature>
<accession>A0A2J7RB16</accession>
<dbReference type="GO" id="GO:0031267">
    <property type="term" value="F:small GTPase binding"/>
    <property type="evidence" value="ECO:0007669"/>
    <property type="project" value="TreeGrafter"/>
</dbReference>
<proteinExistence type="predicted"/>